<reference evidence="10" key="2">
    <citation type="submission" date="2024-06" db="EMBL/GenBank/DDBJ databases">
        <authorList>
            <person name="Petrova K.O."/>
            <person name="Toshchakov S.V."/>
            <person name="Boltjanskaja Y.V."/>
            <person name="Kevbrin V."/>
        </authorList>
    </citation>
    <scope>NUCLEOTIDE SEQUENCE</scope>
    <source>
        <strain evidence="10">Z-910T</strain>
    </source>
</reference>
<dbReference type="PROSITE" id="PS50112">
    <property type="entry name" value="PAS"/>
    <property type="match status" value="1"/>
</dbReference>
<dbReference type="Pfam" id="PF00158">
    <property type="entry name" value="Sigma54_activat"/>
    <property type="match status" value="1"/>
</dbReference>
<dbReference type="Gene3D" id="1.10.8.60">
    <property type="match status" value="1"/>
</dbReference>
<dbReference type="Gene3D" id="3.30.450.20">
    <property type="entry name" value="PAS domain"/>
    <property type="match status" value="1"/>
</dbReference>
<evidence type="ECO:0000256" key="6">
    <source>
        <dbReference type="ARBA" id="ARBA00029500"/>
    </source>
</evidence>
<dbReference type="InterPro" id="IPR002078">
    <property type="entry name" value="Sigma_54_int"/>
</dbReference>
<dbReference type="InterPro" id="IPR035965">
    <property type="entry name" value="PAS-like_dom_sf"/>
</dbReference>
<dbReference type="PROSITE" id="PS00688">
    <property type="entry name" value="SIGMA54_INTERACT_3"/>
    <property type="match status" value="1"/>
</dbReference>
<keyword evidence="7" id="KW-0175">Coiled coil</keyword>
<dbReference type="Gene3D" id="1.10.10.60">
    <property type="entry name" value="Homeodomain-like"/>
    <property type="match status" value="1"/>
</dbReference>
<feature type="domain" description="Sigma-54 factor interaction" evidence="8">
    <location>
        <begin position="203"/>
        <end position="433"/>
    </location>
</feature>
<dbReference type="EMBL" id="CP158367">
    <property type="protein sequence ID" value="XBX73936.1"/>
    <property type="molecule type" value="Genomic_DNA"/>
</dbReference>
<dbReference type="InterPro" id="IPR009057">
    <property type="entry name" value="Homeodomain-like_sf"/>
</dbReference>
<dbReference type="GO" id="GO:0003677">
    <property type="term" value="F:DNA binding"/>
    <property type="evidence" value="ECO:0007669"/>
    <property type="project" value="UniProtKB-KW"/>
</dbReference>
<feature type="coiled-coil region" evidence="7">
    <location>
        <begin position="452"/>
        <end position="479"/>
    </location>
</feature>
<dbReference type="Pfam" id="PF00989">
    <property type="entry name" value="PAS"/>
    <property type="match status" value="1"/>
</dbReference>
<dbReference type="PANTHER" id="PTHR32071:SF57">
    <property type="entry name" value="C4-DICARBOXYLATE TRANSPORT TRANSCRIPTIONAL REGULATORY PROTEIN DCTD"/>
    <property type="match status" value="1"/>
</dbReference>
<dbReference type="PANTHER" id="PTHR32071">
    <property type="entry name" value="TRANSCRIPTIONAL REGULATORY PROTEIN"/>
    <property type="match status" value="1"/>
</dbReference>
<dbReference type="InterPro" id="IPR013767">
    <property type="entry name" value="PAS_fold"/>
</dbReference>
<feature type="domain" description="PAS" evidence="9">
    <location>
        <begin position="75"/>
        <end position="129"/>
    </location>
</feature>
<evidence type="ECO:0000256" key="3">
    <source>
        <dbReference type="ARBA" id="ARBA00022840"/>
    </source>
</evidence>
<dbReference type="SUPFAM" id="SSF55785">
    <property type="entry name" value="PYP-like sensor domain (PAS domain)"/>
    <property type="match status" value="1"/>
</dbReference>
<evidence type="ECO:0000256" key="1">
    <source>
        <dbReference type="ARBA" id="ARBA00022741"/>
    </source>
</evidence>
<keyword evidence="3" id="KW-0067">ATP-binding</keyword>
<dbReference type="InterPro" id="IPR025662">
    <property type="entry name" value="Sigma_54_int_dom_ATP-bd_1"/>
</dbReference>
<dbReference type="InterPro" id="IPR025944">
    <property type="entry name" value="Sigma_54_int_dom_CS"/>
</dbReference>
<gene>
    <name evidence="10" type="ORF">PRVXT_001954</name>
</gene>
<dbReference type="InterPro" id="IPR058031">
    <property type="entry name" value="AAA_lid_NorR"/>
</dbReference>
<dbReference type="PROSITE" id="PS00675">
    <property type="entry name" value="SIGMA54_INTERACT_1"/>
    <property type="match status" value="1"/>
</dbReference>
<reference evidence="10" key="1">
    <citation type="journal article" date="2013" name="Extremophiles">
        <title>Proteinivorax tanatarense gen. nov., sp. nov., an anaerobic, haloalkaliphilic, proteolytic bacterium isolated from a decaying algal bloom, and proposal of Proteinivoraceae fam. nov.</title>
        <authorList>
            <person name="Kevbrin V."/>
            <person name="Boltyanskaya Y."/>
            <person name="Zhilina T."/>
            <person name="Kolganova T."/>
            <person name="Lavrentjeva E."/>
            <person name="Kuznetsov B."/>
        </authorList>
    </citation>
    <scope>NUCLEOTIDE SEQUENCE</scope>
    <source>
        <strain evidence="10">Z-910T</strain>
    </source>
</reference>
<keyword evidence="5" id="KW-0804">Transcription</keyword>
<dbReference type="InterPro" id="IPR003593">
    <property type="entry name" value="AAA+_ATPase"/>
</dbReference>
<dbReference type="PROSITE" id="PS50045">
    <property type="entry name" value="SIGMA54_INTERACT_4"/>
    <property type="match status" value="1"/>
</dbReference>
<dbReference type="Gene3D" id="3.30.70.260">
    <property type="match status" value="1"/>
</dbReference>
<evidence type="ECO:0000256" key="4">
    <source>
        <dbReference type="ARBA" id="ARBA00023015"/>
    </source>
</evidence>
<dbReference type="Gene3D" id="3.40.50.300">
    <property type="entry name" value="P-loop containing nucleotide triphosphate hydrolases"/>
    <property type="match status" value="1"/>
</dbReference>
<keyword evidence="4" id="KW-0805">Transcription regulation</keyword>
<dbReference type="SMART" id="SM00382">
    <property type="entry name" value="AAA"/>
    <property type="match status" value="1"/>
</dbReference>
<dbReference type="InterPro" id="IPR030828">
    <property type="entry name" value="HTH_TyrR"/>
</dbReference>
<dbReference type="SUPFAM" id="SSF52540">
    <property type="entry name" value="P-loop containing nucleoside triphosphate hydrolases"/>
    <property type="match status" value="1"/>
</dbReference>
<dbReference type="NCBIfam" id="TIGR04381">
    <property type="entry name" value="HTH_TypR"/>
    <property type="match status" value="1"/>
</dbReference>
<dbReference type="CDD" id="cd00130">
    <property type="entry name" value="PAS"/>
    <property type="match status" value="1"/>
</dbReference>
<accession>A0AAU7VJ07</accession>
<dbReference type="CDD" id="cd00009">
    <property type="entry name" value="AAA"/>
    <property type="match status" value="1"/>
</dbReference>
<dbReference type="Pfam" id="PF25601">
    <property type="entry name" value="AAA_lid_14"/>
    <property type="match status" value="1"/>
</dbReference>
<proteinExistence type="predicted"/>
<evidence type="ECO:0000256" key="7">
    <source>
        <dbReference type="SAM" id="Coils"/>
    </source>
</evidence>
<keyword evidence="2" id="KW-0058">Aromatic hydrocarbons catabolism</keyword>
<keyword evidence="1" id="KW-0547">Nucleotide-binding</keyword>
<evidence type="ECO:0000313" key="10">
    <source>
        <dbReference type="EMBL" id="XBX73936.1"/>
    </source>
</evidence>
<dbReference type="GO" id="GO:0006355">
    <property type="term" value="P:regulation of DNA-templated transcription"/>
    <property type="evidence" value="ECO:0007669"/>
    <property type="project" value="InterPro"/>
</dbReference>
<dbReference type="AlphaFoldDB" id="A0AAU7VJ07"/>
<sequence>MRWKIHTKDRVGMVLDVLNIFNNHKVNIQAMEVLPREIFIKFDAQQGQEKLKIELETDRDIEFIEEITVLPIEKKERQLSETIEAVSEGIMSIDQQGKVNGLNQAAQTILNLSADKSLGKHVSKVLNKDVPMLKTLKSGIGYENKEMILKINNRQVHYLTTGKPIKDDYGNTMGVVATMQDMRQVRQLVYSLTKPNDITFEQIVFNSEKMKQRVELAKLSAQSEATVLIQGESGTGKELFARAIHNYSERKNHPFVPINCAALPHTLLESELFGYQGGAFTGARKEGKQGLFEFAKGGTVFLDEIGDMPMHIQVKILRVLQEKTIRRIGSNQEIPIDVRVITATNKPLQQLVNNNKFREDLYYRINVIPINIPPLRERPEDIIMLAKFFLDKYQTVMDKQVGAFSEKSTQALHNYYWPGNVRELENVIERAVILTSTHQDINVDALNLEQNFSKEADDRRTLKEKINELEKKLLVEAAKKYKSTRKIGDALGISHTAVRKKLKKHNLETKVCRSGTEDFQIKER</sequence>
<dbReference type="InterPro" id="IPR027417">
    <property type="entry name" value="P-loop_NTPase"/>
</dbReference>
<evidence type="ECO:0000256" key="2">
    <source>
        <dbReference type="ARBA" id="ARBA00022797"/>
    </source>
</evidence>
<dbReference type="Pfam" id="PF18024">
    <property type="entry name" value="HTH_50"/>
    <property type="match status" value="1"/>
</dbReference>
<protein>
    <recommendedName>
        <fullName evidence="6">HTH-type transcriptional regulatory protein TyrR</fullName>
    </recommendedName>
</protein>
<dbReference type="NCBIfam" id="TIGR00229">
    <property type="entry name" value="sensory_box"/>
    <property type="match status" value="1"/>
</dbReference>
<dbReference type="GO" id="GO:0005524">
    <property type="term" value="F:ATP binding"/>
    <property type="evidence" value="ECO:0007669"/>
    <property type="project" value="UniProtKB-KW"/>
</dbReference>
<name>A0AAU7VJ07_9FIRM</name>
<dbReference type="InterPro" id="IPR000014">
    <property type="entry name" value="PAS"/>
</dbReference>
<evidence type="ECO:0000259" key="9">
    <source>
        <dbReference type="PROSITE" id="PS50112"/>
    </source>
</evidence>
<evidence type="ECO:0000259" key="8">
    <source>
        <dbReference type="PROSITE" id="PS50045"/>
    </source>
</evidence>
<dbReference type="SUPFAM" id="SSF46689">
    <property type="entry name" value="Homeodomain-like"/>
    <property type="match status" value="1"/>
</dbReference>
<organism evidence="10">
    <name type="scientific">Proteinivorax tanatarense</name>
    <dbReference type="NCBI Taxonomy" id="1260629"/>
    <lineage>
        <taxon>Bacteria</taxon>
        <taxon>Bacillati</taxon>
        <taxon>Bacillota</taxon>
        <taxon>Clostridia</taxon>
        <taxon>Eubacteriales</taxon>
        <taxon>Proteinivoracaceae</taxon>
        <taxon>Proteinivorax</taxon>
    </lineage>
</organism>
<evidence type="ECO:0000256" key="5">
    <source>
        <dbReference type="ARBA" id="ARBA00023163"/>
    </source>
</evidence>
<dbReference type="FunFam" id="3.40.50.300:FF:000006">
    <property type="entry name" value="DNA-binding transcriptional regulator NtrC"/>
    <property type="match status" value="1"/>
</dbReference>
<dbReference type="RefSeq" id="WP_350342697.1">
    <property type="nucleotide sequence ID" value="NZ_CP158367.1"/>
</dbReference>